<evidence type="ECO:0000256" key="6">
    <source>
        <dbReference type="ARBA" id="ARBA00022562"/>
    </source>
</evidence>
<dbReference type="GO" id="GO:0000166">
    <property type="term" value="F:nucleotide binding"/>
    <property type="evidence" value="ECO:0007669"/>
    <property type="project" value="UniProtKB-UniRule"/>
</dbReference>
<dbReference type="GO" id="GO:0006351">
    <property type="term" value="P:DNA-templated transcription"/>
    <property type="evidence" value="ECO:0007669"/>
    <property type="project" value="UniProtKB-UniRule"/>
</dbReference>
<comment type="subcellular location">
    <subcellularLocation>
        <location evidence="1 12">Host nucleus</location>
    </subcellularLocation>
</comment>
<evidence type="ECO:0000256" key="12">
    <source>
        <dbReference type="HAMAP-Rule" id="MF_04001"/>
    </source>
</evidence>
<comment type="similarity">
    <text evidence="12">Belongs to the papillomaviridae E2 protein family.</text>
</comment>
<comment type="function">
    <text evidence="12">Plays a role in the initiation of viral DNA replication. A dimer of E2 interacts with a dimer of E1 in order to improve specificity of E1 DNA binding activity. Once the complex recognizes and binds DNA at specific sites, the E2 dimer is removed from DNA. E2 also regulates viral transcription through binding to the E2RE response element (5'-ACCNNNNNNGGT-3') present in multiple copies in the regulatory regions of the viral genome. Activates or represses transcription depending on E2RE's position with regards to proximal promoter elements including the TATA-box. Repression occurs by sterically hindering the assembly of the transcription initiation complex.</text>
</comment>
<keyword evidence="3 12" id="KW-0678">Repressor</keyword>
<dbReference type="HAMAP" id="MF_04001">
    <property type="entry name" value="PPV_E2"/>
    <property type="match status" value="1"/>
</dbReference>
<evidence type="ECO:0000256" key="10">
    <source>
        <dbReference type="ARBA" id="ARBA00023159"/>
    </source>
</evidence>
<reference evidence="16" key="1">
    <citation type="journal article" date="2018" name="Nat. Med.">
        <title>Expanded skin virome in DOCK8-deficient patients.</title>
        <authorList>
            <consortium name="NISC Comparative Sequencing Program"/>
            <person name="Tirosh O."/>
            <person name="Conlan S."/>
            <person name="Deming C."/>
            <person name="Lee-Lin S.Q."/>
            <person name="Huang X."/>
            <person name="Su H.C."/>
            <person name="Freeman A.F."/>
            <person name="Segre J.A."/>
            <person name="Kong H.H."/>
        </authorList>
    </citation>
    <scope>NUCLEOTIDE SEQUENCE</scope>
    <source>
        <strain evidence="16">HPV-mSK_131</strain>
    </source>
</reference>
<evidence type="ECO:0000259" key="14">
    <source>
        <dbReference type="Pfam" id="PF00508"/>
    </source>
</evidence>
<keyword evidence="10 12" id="KW-0010">Activator</keyword>
<dbReference type="InterPro" id="IPR000427">
    <property type="entry name" value="Papillomavirus_E2_C"/>
</dbReference>
<dbReference type="EMBL" id="MH777273">
    <property type="protein sequence ID" value="AYA94103.1"/>
    <property type="molecule type" value="Genomic_DNA"/>
</dbReference>
<dbReference type="Pfam" id="PF00508">
    <property type="entry name" value="PPV_E2_N"/>
    <property type="match status" value="1"/>
</dbReference>
<keyword evidence="7 12" id="KW-0235">DNA replication</keyword>
<dbReference type="GO" id="GO:0006260">
    <property type="term" value="P:DNA replication"/>
    <property type="evidence" value="ECO:0007669"/>
    <property type="project" value="UniProtKB-KW"/>
</dbReference>
<comment type="similarity">
    <text evidence="2">Belongs to the papillomaviridae E8^E2C protein family.</text>
</comment>
<keyword evidence="6 12" id="KW-1048">Host nucleus</keyword>
<keyword evidence="9 12" id="KW-0238">DNA-binding</keyword>
<organism evidence="16">
    <name type="scientific">Human papillomavirus</name>
    <dbReference type="NCBI Taxonomy" id="10566"/>
    <lineage>
        <taxon>Viruses</taxon>
        <taxon>Monodnaviria</taxon>
        <taxon>Shotokuvirae</taxon>
        <taxon>Cossaviricota</taxon>
        <taxon>Papovaviricetes</taxon>
        <taxon>Zurhausenvirales</taxon>
        <taxon>Papillomaviridae</taxon>
    </lineage>
</organism>
<comment type="PTM">
    <text evidence="12">Phosphorylated.</text>
</comment>
<keyword evidence="11 12" id="KW-0804">Transcription</keyword>
<evidence type="ECO:0000259" key="15">
    <source>
        <dbReference type="Pfam" id="PF00511"/>
    </source>
</evidence>
<gene>
    <name evidence="12" type="primary">E2</name>
</gene>
<dbReference type="InterPro" id="IPR012677">
    <property type="entry name" value="Nucleotide-bd_a/b_plait_sf"/>
</dbReference>
<dbReference type="Pfam" id="PF00511">
    <property type="entry name" value="PPV_E2_C"/>
    <property type="match status" value="1"/>
</dbReference>
<keyword evidence="5 12" id="KW-0597">Phosphoprotein</keyword>
<dbReference type="SUPFAM" id="SSF51332">
    <property type="entry name" value="E2 regulatory, transactivation domain"/>
    <property type="match status" value="1"/>
</dbReference>
<dbReference type="InterPro" id="IPR042503">
    <property type="entry name" value="Regulatory_protein_E2_N_1"/>
</dbReference>
<evidence type="ECO:0000256" key="13">
    <source>
        <dbReference type="SAM" id="MobiDB-lite"/>
    </source>
</evidence>
<dbReference type="GO" id="GO:0003677">
    <property type="term" value="F:DNA binding"/>
    <property type="evidence" value="ECO:0007669"/>
    <property type="project" value="UniProtKB-UniRule"/>
</dbReference>
<evidence type="ECO:0000256" key="9">
    <source>
        <dbReference type="ARBA" id="ARBA00023125"/>
    </source>
</evidence>
<evidence type="ECO:0000256" key="11">
    <source>
        <dbReference type="ARBA" id="ARBA00023163"/>
    </source>
</evidence>
<dbReference type="SUPFAM" id="SSF54957">
    <property type="entry name" value="Viral DNA-binding domain"/>
    <property type="match status" value="1"/>
</dbReference>
<dbReference type="InterPro" id="IPR042504">
    <property type="entry name" value="Regulatory_protein_E2_N_2"/>
</dbReference>
<sequence length="415" mass="47181">MSQKKKMETLRERFDVLQDKLIDIYEAGSTNLDDQIEHWNVVRQESVLMNFARRQGLNRLGMQQLPALAVSETNAKNAIMMTLYLKSLKESPYAQESWGLSDTSLELFLAAPIHTFKKQGFSVDVLFDRDEDNLYTYTAWKYIYYQDDDGEWHKVESGVDYDGIYYEAVDGHNEYYVKFEDDAPRFGKTGQWTVKYKSRTISASVTSTSRSVLSSPSSSQEFGQQSSDTVGPAPQPKRFRVSGPIEPERISTRSFSSTVSKTTEKESPKTRYRRGGRKGEPATTRSTRTTSRGARRRVEHDYPTPGEVGSIHRSVERSHLTRLGQLQREAWDPPLALLRGPANTLKCFRFRCFKKHRGLFSTISTTFSWVGDGAQRLGNARILIAFESTTQRARFLEIAVLPKGTQVVFGSLDGL</sequence>
<comment type="subunit">
    <text evidence="12">Binds DNA as homodimer. Interacts with protein E1; this interaction greatly increases E1 DNA-binding activity. Interacts with protein L1; this interaction enhances E2-dependent replication and transcription activation. Interacts with protein L2; this interaction inhibits E2 transcriptional activity but not DNA replication function E2. Interacts with protein E7; this interaction inhibits E7 oncogenic activity. Interacts with host TAF1; this interaction modulates E2-dependent transcriptional regulation. Interacts with host BRD4; this interaction mediates E2 transcriptional activation function. Additionally, the interaction with host BRD4 on mitotic chromosomes mediates tethering of the viral genome. Interacts with host TOPBP1; this interaction is required for optimal viral DNA replication.</text>
</comment>
<dbReference type="GO" id="GO:0039693">
    <property type="term" value="P:viral DNA genome replication"/>
    <property type="evidence" value="ECO:0007669"/>
    <property type="project" value="UniProtKB-UniRule"/>
</dbReference>
<keyword evidence="4 12" id="KW-0244">Early protein</keyword>
<feature type="domain" description="Papillomavirus E2 C-terminal" evidence="15">
    <location>
        <begin position="334"/>
        <end position="411"/>
    </location>
</feature>
<protein>
    <recommendedName>
        <fullName evidence="12">Regulatory protein E2</fullName>
    </recommendedName>
</protein>
<proteinExistence type="inferred from homology"/>
<feature type="compositionally biased region" description="Low complexity" evidence="13">
    <location>
        <begin position="207"/>
        <end position="219"/>
    </location>
</feature>
<evidence type="ECO:0000256" key="5">
    <source>
        <dbReference type="ARBA" id="ARBA00022553"/>
    </source>
</evidence>
<evidence type="ECO:0000256" key="8">
    <source>
        <dbReference type="ARBA" id="ARBA00023015"/>
    </source>
</evidence>
<comment type="caution">
    <text evidence="12">Lacks conserved residue(s) required for the propagation of feature annotation.</text>
</comment>
<evidence type="ECO:0000256" key="2">
    <source>
        <dbReference type="ARBA" id="ARBA00007794"/>
    </source>
</evidence>
<dbReference type="InterPro" id="IPR035975">
    <property type="entry name" value="E2/EBNA1_C_sf"/>
</dbReference>
<evidence type="ECO:0000256" key="7">
    <source>
        <dbReference type="ARBA" id="ARBA00022705"/>
    </source>
</evidence>
<feature type="compositionally biased region" description="Polar residues" evidence="13">
    <location>
        <begin position="220"/>
        <end position="229"/>
    </location>
</feature>
<dbReference type="InterPro" id="IPR001866">
    <property type="entry name" value="PPV_E2_N"/>
</dbReference>
<feature type="domain" description="Papillomavirus E2 N-terminal" evidence="14">
    <location>
        <begin position="7"/>
        <end position="205"/>
    </location>
</feature>
<keyword evidence="8 12" id="KW-0805">Transcription regulation</keyword>
<name>A0A385PM08_9PAPI</name>
<accession>A0A385PM08</accession>
<dbReference type="Gene3D" id="2.170.200.10">
    <property type="entry name" value="Papillomavirus E2 early protein domain"/>
    <property type="match status" value="1"/>
</dbReference>
<feature type="region of interest" description="Disordered" evidence="13">
    <location>
        <begin position="207"/>
        <end position="309"/>
    </location>
</feature>
<dbReference type="GO" id="GO:0042025">
    <property type="term" value="C:host cell nucleus"/>
    <property type="evidence" value="ECO:0007669"/>
    <property type="project" value="UniProtKB-SubCell"/>
</dbReference>
<evidence type="ECO:0000256" key="3">
    <source>
        <dbReference type="ARBA" id="ARBA00022491"/>
    </source>
</evidence>
<dbReference type="InterPro" id="IPR036050">
    <property type="entry name" value="Regulatory_protein_E2_N"/>
</dbReference>
<evidence type="ECO:0000256" key="4">
    <source>
        <dbReference type="ARBA" id="ARBA00022518"/>
    </source>
</evidence>
<dbReference type="InterPro" id="IPR033668">
    <property type="entry name" value="Reg_prot_E2"/>
</dbReference>
<dbReference type="Gene3D" id="3.30.70.330">
    <property type="match status" value="1"/>
</dbReference>
<dbReference type="Gene3D" id="1.10.287.30">
    <property type="entry name" value="E2 (early) protein, N terminal domain, subdomain 1"/>
    <property type="match status" value="1"/>
</dbReference>
<evidence type="ECO:0000313" key="16">
    <source>
        <dbReference type="EMBL" id="AYA94103.1"/>
    </source>
</evidence>
<feature type="compositionally biased region" description="Low complexity" evidence="13">
    <location>
        <begin position="282"/>
        <end position="292"/>
    </location>
</feature>
<evidence type="ECO:0000256" key="1">
    <source>
        <dbReference type="ARBA" id="ARBA00004147"/>
    </source>
</evidence>
<dbReference type="GO" id="GO:0006275">
    <property type="term" value="P:regulation of DNA replication"/>
    <property type="evidence" value="ECO:0007669"/>
    <property type="project" value="UniProtKB-UniRule"/>
</dbReference>
<feature type="region of interest" description="DNA-binding domain" evidence="12">
    <location>
        <begin position="332"/>
        <end position="415"/>
    </location>
</feature>
<dbReference type="GO" id="GO:0003700">
    <property type="term" value="F:DNA-binding transcription factor activity"/>
    <property type="evidence" value="ECO:0007669"/>
    <property type="project" value="UniProtKB-UniRule"/>
</dbReference>